<organism evidence="1 2">
    <name type="scientific">Bizionia echini</name>
    <dbReference type="NCBI Taxonomy" id="649333"/>
    <lineage>
        <taxon>Bacteria</taxon>
        <taxon>Pseudomonadati</taxon>
        <taxon>Bacteroidota</taxon>
        <taxon>Flavobacteriia</taxon>
        <taxon>Flavobacteriales</taxon>
        <taxon>Flavobacteriaceae</taxon>
        <taxon>Bizionia</taxon>
    </lineage>
</organism>
<keyword evidence="2" id="KW-1185">Reference proteome</keyword>
<dbReference type="STRING" id="649333.SAMN04487989_101419"/>
<evidence type="ECO:0000313" key="2">
    <source>
        <dbReference type="Proteomes" id="UP000198705"/>
    </source>
</evidence>
<sequence length="441" mass="46746">MRIKVLSILTTLCILGCSSDNGTTPEDVAISTTTVTTVGGSKNDSGQSIIKTTDGGYAILGFTQSADGDISDKFNESYDYWVLKYSANHDMQWTKTYGGSGDDRGEKIVQTRDGGYAILGYSDSTDGDITANAGAQDYWLAKLDSNGNLVWQETYGYSGADRGTSLVVTNDGGFFITGILDVTASGGAGNTKNNQFKHAGGDYWALKLDSQGAIEWSKYYGGSFTDSPFDAIQTTEGDFVIVGSSDSNDVDISNNIGAYDFWVVKISNSGTIIWEKNFGGTQIDEAHGIMDAGDGNYLIVGDTRSEDVQISNNLGAADLWLIKISPSGNLIWEKTLGGSNFDAGRSITKAVTNGFILAGNSRSLNGNLTSNSGQNDAWILKVDANGSVTNQKSIGGSEIDFCNSAIELDDQTIVGVGESSSNDGDVLVNKGFSDLLIIKTK</sequence>
<dbReference type="AlphaFoldDB" id="A0A1I4Z0E9"/>
<dbReference type="PANTHER" id="PTHR42754:SF1">
    <property type="entry name" value="LIPOPROTEIN"/>
    <property type="match status" value="1"/>
</dbReference>
<accession>A0A1I4Z0E9</accession>
<reference evidence="2" key="1">
    <citation type="submission" date="2016-10" db="EMBL/GenBank/DDBJ databases">
        <authorList>
            <person name="Varghese N."/>
            <person name="Submissions S."/>
        </authorList>
    </citation>
    <scope>NUCLEOTIDE SEQUENCE [LARGE SCALE GENOMIC DNA]</scope>
    <source>
        <strain evidence="2">DSM 23925</strain>
    </source>
</reference>
<dbReference type="PANTHER" id="PTHR42754">
    <property type="entry name" value="ENDOGLUCANASE"/>
    <property type="match status" value="1"/>
</dbReference>
<dbReference type="EMBL" id="FOVN01000001">
    <property type="protein sequence ID" value="SFN43724.1"/>
    <property type="molecule type" value="Genomic_DNA"/>
</dbReference>
<evidence type="ECO:0008006" key="3">
    <source>
        <dbReference type="Google" id="ProtNLM"/>
    </source>
</evidence>
<dbReference type="RefSeq" id="WP_245758173.1">
    <property type="nucleotide sequence ID" value="NZ_FOVN01000001.1"/>
</dbReference>
<protein>
    <recommendedName>
        <fullName evidence="3">Bulb-type lectin domain-containing protein</fullName>
    </recommendedName>
</protein>
<name>A0A1I4Z0E9_9FLAO</name>
<gene>
    <name evidence="1" type="ORF">SAMN04487989_101419</name>
</gene>
<dbReference type="Proteomes" id="UP000198705">
    <property type="component" value="Unassembled WGS sequence"/>
</dbReference>
<proteinExistence type="predicted"/>
<evidence type="ECO:0000313" key="1">
    <source>
        <dbReference type="EMBL" id="SFN43724.1"/>
    </source>
</evidence>